<accession>A0ABT9BRU7</accession>
<dbReference type="PANTHER" id="PTHR43586">
    <property type="entry name" value="CYSTEINE DESULFURASE"/>
    <property type="match status" value="1"/>
</dbReference>
<dbReference type="InterPro" id="IPR015422">
    <property type="entry name" value="PyrdxlP-dep_Trfase_small"/>
</dbReference>
<feature type="domain" description="Aminotransferase class V" evidence="1">
    <location>
        <begin position="130"/>
        <end position="286"/>
    </location>
</feature>
<evidence type="ECO:0000259" key="1">
    <source>
        <dbReference type="Pfam" id="PF00266"/>
    </source>
</evidence>
<reference evidence="2 3" key="1">
    <citation type="submission" date="2023-07" db="EMBL/GenBank/DDBJ databases">
        <title>Protaetiibacter sp. nov WY-16 isolated from soil.</title>
        <authorList>
            <person name="Liu B."/>
            <person name="Wan Y."/>
        </authorList>
    </citation>
    <scope>NUCLEOTIDE SEQUENCE [LARGE SCALE GENOMIC DNA]</scope>
    <source>
        <strain evidence="2 3">WY-16</strain>
    </source>
</reference>
<dbReference type="SUPFAM" id="SSF53383">
    <property type="entry name" value="PLP-dependent transferases"/>
    <property type="match status" value="1"/>
</dbReference>
<dbReference type="InterPro" id="IPR000192">
    <property type="entry name" value="Aminotrans_V_dom"/>
</dbReference>
<dbReference type="GO" id="GO:0008483">
    <property type="term" value="F:transaminase activity"/>
    <property type="evidence" value="ECO:0007669"/>
    <property type="project" value="UniProtKB-KW"/>
</dbReference>
<comment type="caution">
    <text evidence="2">The sequence shown here is derived from an EMBL/GenBank/DDBJ whole genome shotgun (WGS) entry which is preliminary data.</text>
</comment>
<keyword evidence="2" id="KW-0808">Transferase</keyword>
<proteinExistence type="predicted"/>
<dbReference type="Gene3D" id="3.90.1150.10">
    <property type="entry name" value="Aspartate Aminotransferase, domain 1"/>
    <property type="match status" value="1"/>
</dbReference>
<evidence type="ECO:0000313" key="3">
    <source>
        <dbReference type="Proteomes" id="UP001241072"/>
    </source>
</evidence>
<organism evidence="2 3">
    <name type="scientific">Antiquaquibacter soli</name>
    <dbReference type="NCBI Taxonomy" id="3064523"/>
    <lineage>
        <taxon>Bacteria</taxon>
        <taxon>Bacillati</taxon>
        <taxon>Actinomycetota</taxon>
        <taxon>Actinomycetes</taxon>
        <taxon>Micrococcales</taxon>
        <taxon>Microbacteriaceae</taxon>
        <taxon>Antiquaquibacter</taxon>
    </lineage>
</organism>
<keyword evidence="2" id="KW-0032">Aminotransferase</keyword>
<evidence type="ECO:0000313" key="2">
    <source>
        <dbReference type="EMBL" id="MDO7883664.1"/>
    </source>
</evidence>
<protein>
    <submittedName>
        <fullName evidence="2">Aminotransferase class V-fold PLP-dependent enzyme</fullName>
    </submittedName>
</protein>
<dbReference type="Proteomes" id="UP001241072">
    <property type="component" value="Unassembled WGS sequence"/>
</dbReference>
<dbReference type="PANTHER" id="PTHR43586:SF21">
    <property type="entry name" value="PYRIDOXAL PHOSPHATE (PLP)-DEPENDENT ASPARTATE AMINOTRANSFERASE SUPERFAMILY"/>
    <property type="match status" value="1"/>
</dbReference>
<dbReference type="InterPro" id="IPR015421">
    <property type="entry name" value="PyrdxlP-dep_Trfase_major"/>
</dbReference>
<name>A0ABT9BRU7_9MICO</name>
<dbReference type="Gene3D" id="3.40.640.10">
    <property type="entry name" value="Type I PLP-dependent aspartate aminotransferase-like (Major domain)"/>
    <property type="match status" value="1"/>
</dbReference>
<keyword evidence="3" id="KW-1185">Reference proteome</keyword>
<dbReference type="EMBL" id="JAUQUB010000008">
    <property type="protein sequence ID" value="MDO7883664.1"/>
    <property type="molecule type" value="Genomic_DNA"/>
</dbReference>
<gene>
    <name evidence="2" type="ORF">Q5716_15635</name>
</gene>
<dbReference type="Pfam" id="PF00266">
    <property type="entry name" value="Aminotran_5"/>
    <property type="match status" value="1"/>
</dbReference>
<dbReference type="RefSeq" id="WP_305004090.1">
    <property type="nucleotide sequence ID" value="NZ_JAUQUB010000008.1"/>
</dbReference>
<dbReference type="InterPro" id="IPR015424">
    <property type="entry name" value="PyrdxlP-dep_Trfase"/>
</dbReference>
<sequence>MREFQGEVFEGAERFLNSATYGLPSRRQSEALHAALRQWELGELVPSDFDASVAAARQAFAAMAGVEASSVSMGGSVSSLLGLVAAALPDGTRVATFTGEFTSVSAPFAEQGDRGVTVTPLDPGELERRAGEFDVVSVSLVQSSDGRVLDVTTLRAAVAGTKTRVILDVTQAMGWMRLDTAWADVVVGGSYKWLLSPRGAAWMHLAPSLADELTAHAANWYSSETPWSNTYALPSLQAPDARRLDASPAWFTLLGAGIAMPWLASLDATAVQEHCIGLANRVRSELGLPPGDSAILALDAPDAAGRLADAGIRAAVRAGRVRVSFHLYNTDDDVDALLTALA</sequence>